<evidence type="ECO:0000259" key="2">
    <source>
        <dbReference type="Pfam" id="PF03537"/>
    </source>
</evidence>
<gene>
    <name evidence="3" type="ORF">A2867_05110</name>
</gene>
<dbReference type="AlphaFoldDB" id="A0A1F5JF22"/>
<comment type="caution">
    <text evidence="3">The sequence shown here is derived from an EMBL/GenBank/DDBJ whole genome shotgun (WGS) entry which is preliminary data.</text>
</comment>
<reference evidence="3 4" key="1">
    <citation type="journal article" date="2016" name="Nat. Commun.">
        <title>Thousands of microbial genomes shed light on interconnected biogeochemical processes in an aquifer system.</title>
        <authorList>
            <person name="Anantharaman K."/>
            <person name="Brown C.T."/>
            <person name="Hug L.A."/>
            <person name="Sharon I."/>
            <person name="Castelle C.J."/>
            <person name="Probst A.J."/>
            <person name="Thomas B.C."/>
            <person name="Singh A."/>
            <person name="Wilkins M.J."/>
            <person name="Karaoz U."/>
            <person name="Brodie E.L."/>
            <person name="Williams K.H."/>
            <person name="Hubbard S.S."/>
            <person name="Banfield J.F."/>
        </authorList>
    </citation>
    <scope>NUCLEOTIDE SEQUENCE [LARGE SCALE GENOMIC DNA]</scope>
</reference>
<feature type="region of interest" description="Disordered" evidence="1">
    <location>
        <begin position="1"/>
        <end position="48"/>
    </location>
</feature>
<dbReference type="InterPro" id="IPR017853">
    <property type="entry name" value="GH"/>
</dbReference>
<dbReference type="Pfam" id="PF03537">
    <property type="entry name" value="Glyco_hydro_114"/>
    <property type="match status" value="1"/>
</dbReference>
<feature type="domain" description="Glycoside-hydrolase family GH114 TIM-barrel" evidence="2">
    <location>
        <begin position="59"/>
        <end position="275"/>
    </location>
</feature>
<name>A0A1F5JF22_9BACT</name>
<feature type="compositionally biased region" description="Pro residues" evidence="1">
    <location>
        <begin position="10"/>
        <end position="28"/>
    </location>
</feature>
<dbReference type="SUPFAM" id="SSF51445">
    <property type="entry name" value="(Trans)glycosidases"/>
    <property type="match status" value="1"/>
</dbReference>
<dbReference type="InterPro" id="IPR004352">
    <property type="entry name" value="GH114_TIM-barrel"/>
</dbReference>
<sequence length="282" mass="31134">MNKLCTATPSPTPTPNPTPTPTLSPTPTPTASATPTPSPLPSPTSLPGGSIWKPALNTSWQWQLTGTLDTSLNVTMYDIDLFDNSASVVASLKNSGKKVICYYSAGSWENWRPDANQFPDSVKGNSNGWPGEKWLDIRRLDVLGPIMSARLDLAKQKGCDGVEPDNVDGYTNNTGFPLTYQDQINYNKWTANAAHARGLSVGLKNDIEQVNDLLSYYDWTLNEQCFQYNECDPLTKFVQAGKAVFNVEYKLDTSQFCPQANSMNFNSLKKNLDLDAYRVACR</sequence>
<dbReference type="EMBL" id="MFCP01000042">
    <property type="protein sequence ID" value="OGE27247.1"/>
    <property type="molecule type" value="Genomic_DNA"/>
</dbReference>
<accession>A0A1F5JF22</accession>
<organism evidence="3 4">
    <name type="scientific">Candidatus Daviesbacteria bacterium RIFCSPHIGHO2_01_FULL_40_11</name>
    <dbReference type="NCBI Taxonomy" id="1797762"/>
    <lineage>
        <taxon>Bacteria</taxon>
        <taxon>Candidatus Daviesiibacteriota</taxon>
    </lineage>
</organism>
<evidence type="ECO:0000313" key="3">
    <source>
        <dbReference type="EMBL" id="OGE27247.1"/>
    </source>
</evidence>
<protein>
    <submittedName>
        <fullName evidence="3">Endo alpha-1,4 polygalactosaminidase</fullName>
    </submittedName>
</protein>
<dbReference type="Gene3D" id="3.20.20.70">
    <property type="entry name" value="Aldolase class I"/>
    <property type="match status" value="1"/>
</dbReference>
<evidence type="ECO:0000313" key="4">
    <source>
        <dbReference type="Proteomes" id="UP000177555"/>
    </source>
</evidence>
<evidence type="ECO:0000256" key="1">
    <source>
        <dbReference type="SAM" id="MobiDB-lite"/>
    </source>
</evidence>
<dbReference type="PANTHER" id="PTHR35273:SF2">
    <property type="entry name" value="ALPHA-GALACTOSIDASE"/>
    <property type="match status" value="1"/>
</dbReference>
<dbReference type="PANTHER" id="PTHR35273">
    <property type="entry name" value="ALPHA-1,4 POLYGALACTOSAMINIDASE, PUTATIVE (AFU_ORTHOLOGUE AFUA_3G07890)-RELATED"/>
    <property type="match status" value="1"/>
</dbReference>
<proteinExistence type="predicted"/>
<dbReference type="Proteomes" id="UP000177555">
    <property type="component" value="Unassembled WGS sequence"/>
</dbReference>
<dbReference type="InterPro" id="IPR013785">
    <property type="entry name" value="Aldolase_TIM"/>
</dbReference>